<dbReference type="GO" id="GO:0005886">
    <property type="term" value="C:plasma membrane"/>
    <property type="evidence" value="ECO:0007669"/>
    <property type="project" value="TreeGrafter"/>
</dbReference>
<keyword evidence="3" id="KW-0732">Signal</keyword>
<accession>A0A3P8Y5U4</accession>
<dbReference type="SUPFAM" id="SSF49265">
    <property type="entry name" value="Fibronectin type III"/>
    <property type="match status" value="2"/>
</dbReference>
<evidence type="ECO:0000256" key="2">
    <source>
        <dbReference type="SAM" id="Phobius"/>
    </source>
</evidence>
<keyword evidence="2" id="KW-1133">Transmembrane helix</keyword>
<dbReference type="InParanoid" id="A0A3P8Y5U4"/>
<reference evidence="5" key="4">
    <citation type="submission" date="2025-09" db="UniProtKB">
        <authorList>
            <consortium name="Ensembl"/>
        </authorList>
    </citation>
    <scope>IDENTIFICATION</scope>
</reference>
<reference evidence="5" key="3">
    <citation type="submission" date="2025-08" db="UniProtKB">
        <authorList>
            <consortium name="Ensembl"/>
        </authorList>
    </citation>
    <scope>IDENTIFICATION</scope>
</reference>
<dbReference type="Ensembl" id="ENSELUT00000037926.3">
    <property type="protein sequence ID" value="ENSELUP00000012051.2"/>
    <property type="gene ID" value="ENSELUG00000012334.3"/>
</dbReference>
<dbReference type="InterPro" id="IPR015373">
    <property type="entry name" value="Interferon/interleukin_rcp_dom"/>
</dbReference>
<dbReference type="Pfam" id="PF01108">
    <property type="entry name" value="Tissue_fac"/>
    <property type="match status" value="1"/>
</dbReference>
<dbReference type="InterPro" id="IPR050650">
    <property type="entry name" value="Type-II_Cytokine-TF_Rcpt"/>
</dbReference>
<dbReference type="CDD" id="cd00063">
    <property type="entry name" value="FN3"/>
    <property type="match status" value="1"/>
</dbReference>
<sequence>MHQYIALVLGSLTIHNGLGSVLGEVLVPQNVTLSTMNTQYILIWDWDQNSTGRPATFTAEYIATVKLARNKTWVSVCNGTTAAFCDFTGSNLIYLGTFMFRVRASVDGHTSKWVQKVFCPHKDAVLGPPSKVELAPAGNLLDVYISAPLTSTQVPMRIFRAIYYRIEYWSQWDDPQGLKREVLNTSHTLVTLPGLDAWTRYCVTVQARYDYYNKASCYIAPMCMQTEGDTPHWQIFLYFLMALVCFLLVLLLCYAKFRCYKVLKNTFYPSNQLSYHIQEYLYDFPSSDLPCLLTPDSELCCDRLSVCPEVVLLEVHVPPPVTESEQDSGRHIRQDSGDSGMHSTEGGSAQQHCCSSAGSEPVGRDQEVDSLQMAEKVRMKEMGKTPVDGVVDEGVGAIFGHC</sequence>
<keyword evidence="6" id="KW-1185">Reference proteome</keyword>
<dbReference type="PANTHER" id="PTHR20859">
    <property type="entry name" value="INTERFERON/INTERLEUKIN RECEPTOR"/>
    <property type="match status" value="1"/>
</dbReference>
<feature type="signal peptide" evidence="3">
    <location>
        <begin position="1"/>
        <end position="23"/>
    </location>
</feature>
<evidence type="ECO:0000259" key="4">
    <source>
        <dbReference type="PROSITE" id="PS50853"/>
    </source>
</evidence>
<dbReference type="PROSITE" id="PS50853">
    <property type="entry name" value="FN3"/>
    <property type="match status" value="1"/>
</dbReference>
<proteinExistence type="predicted"/>
<feature type="transmembrane region" description="Helical" evidence="2">
    <location>
        <begin position="235"/>
        <end position="255"/>
    </location>
</feature>
<feature type="compositionally biased region" description="Polar residues" evidence="1">
    <location>
        <begin position="341"/>
        <end position="358"/>
    </location>
</feature>
<dbReference type="Gene3D" id="2.60.40.10">
    <property type="entry name" value="Immunoglobulins"/>
    <property type="match status" value="2"/>
</dbReference>
<dbReference type="GO" id="GO:0004904">
    <property type="term" value="F:interferon receptor activity"/>
    <property type="evidence" value="ECO:0007669"/>
    <property type="project" value="TreeGrafter"/>
</dbReference>
<dbReference type="OrthoDB" id="9944680at2759"/>
<dbReference type="GeneTree" id="ENSGT00940000158406"/>
<feature type="region of interest" description="Disordered" evidence="1">
    <location>
        <begin position="320"/>
        <end position="368"/>
    </location>
</feature>
<evidence type="ECO:0000313" key="5">
    <source>
        <dbReference type="Ensembl" id="ENSELUP00000012051.2"/>
    </source>
</evidence>
<protein>
    <recommendedName>
        <fullName evidence="4">Fibronectin type-III domain-containing protein</fullName>
    </recommendedName>
</protein>
<dbReference type="InterPro" id="IPR036116">
    <property type="entry name" value="FN3_sf"/>
</dbReference>
<reference evidence="6" key="1">
    <citation type="journal article" date="2014" name="PLoS ONE">
        <title>The genome and linkage map of the northern pike (Esox lucius): conserved synteny revealed between the salmonid sister group and the Neoteleostei.</title>
        <authorList>
            <person name="Rondeau E.B."/>
            <person name="Minkley D.R."/>
            <person name="Leong J.S."/>
            <person name="Messmer A.M."/>
            <person name="Jantzen J.R."/>
            <person name="von Schalburg K.R."/>
            <person name="Lemon C."/>
            <person name="Bird N.H."/>
            <person name="Koop B.F."/>
        </authorList>
    </citation>
    <scope>NUCLEOTIDE SEQUENCE</scope>
</reference>
<name>A0A3P8Y5U4_ESOLU</name>
<dbReference type="OMA" id="CERTIHT"/>
<dbReference type="STRING" id="8010.ENSELUP00000012051"/>
<evidence type="ECO:0000313" key="6">
    <source>
        <dbReference type="Proteomes" id="UP000265140"/>
    </source>
</evidence>
<evidence type="ECO:0000256" key="1">
    <source>
        <dbReference type="SAM" id="MobiDB-lite"/>
    </source>
</evidence>
<evidence type="ECO:0000256" key="3">
    <source>
        <dbReference type="SAM" id="SignalP"/>
    </source>
</evidence>
<dbReference type="Bgee" id="ENSELUG00000012334">
    <property type="expression patterns" value="Expressed in testis and 14 other cell types or tissues"/>
</dbReference>
<keyword evidence="2" id="KW-0812">Transmembrane</keyword>
<dbReference type="PANTHER" id="PTHR20859:SF85">
    <property type="entry name" value="INTERFERON ALPHA_BETA RECEPTOR 1 ISOFORM X1"/>
    <property type="match status" value="1"/>
</dbReference>
<organism evidence="5 6">
    <name type="scientific">Esox lucius</name>
    <name type="common">Northern pike</name>
    <dbReference type="NCBI Taxonomy" id="8010"/>
    <lineage>
        <taxon>Eukaryota</taxon>
        <taxon>Metazoa</taxon>
        <taxon>Chordata</taxon>
        <taxon>Craniata</taxon>
        <taxon>Vertebrata</taxon>
        <taxon>Euteleostomi</taxon>
        <taxon>Actinopterygii</taxon>
        <taxon>Neopterygii</taxon>
        <taxon>Teleostei</taxon>
        <taxon>Protacanthopterygii</taxon>
        <taxon>Esociformes</taxon>
        <taxon>Esocidae</taxon>
        <taxon>Esox</taxon>
    </lineage>
</organism>
<dbReference type="AlphaFoldDB" id="A0A3P8Y5U4"/>
<dbReference type="Proteomes" id="UP000265140">
    <property type="component" value="Chromosome 20"/>
</dbReference>
<feature type="domain" description="Fibronectin type-III" evidence="4">
    <location>
        <begin position="128"/>
        <end position="229"/>
    </location>
</feature>
<gene>
    <name evidence="5" type="primary">IL10RB</name>
</gene>
<feature type="chain" id="PRO_5044224174" description="Fibronectin type-III domain-containing protein" evidence="3">
    <location>
        <begin position="24"/>
        <end position="402"/>
    </location>
</feature>
<feature type="compositionally biased region" description="Basic and acidic residues" evidence="1">
    <location>
        <begin position="327"/>
        <end position="336"/>
    </location>
</feature>
<dbReference type="Pfam" id="PF09294">
    <property type="entry name" value="Interfer-bind"/>
    <property type="match status" value="1"/>
</dbReference>
<dbReference type="InterPro" id="IPR003961">
    <property type="entry name" value="FN3_dom"/>
</dbReference>
<reference evidence="5" key="2">
    <citation type="submission" date="2020-02" db="EMBL/GenBank/DDBJ databases">
        <title>Esox lucius (northern pike) genome, fEsoLuc1, primary haplotype.</title>
        <authorList>
            <person name="Myers G."/>
            <person name="Karagic N."/>
            <person name="Meyer A."/>
            <person name="Pippel M."/>
            <person name="Reichard M."/>
            <person name="Winkler S."/>
            <person name="Tracey A."/>
            <person name="Sims Y."/>
            <person name="Howe K."/>
            <person name="Rhie A."/>
            <person name="Formenti G."/>
            <person name="Durbin R."/>
            <person name="Fedrigo O."/>
            <person name="Jarvis E.D."/>
        </authorList>
    </citation>
    <scope>NUCLEOTIDE SEQUENCE [LARGE SCALE GENOMIC DNA]</scope>
</reference>
<dbReference type="InterPro" id="IPR013783">
    <property type="entry name" value="Ig-like_fold"/>
</dbReference>
<keyword evidence="2" id="KW-0472">Membrane</keyword>